<dbReference type="eggNOG" id="ENOG502QW3W">
    <property type="taxonomic scope" value="Eukaryota"/>
</dbReference>
<dbReference type="GO" id="GO:0016788">
    <property type="term" value="F:hydrolase activity, acting on ester bonds"/>
    <property type="evidence" value="ECO:0007669"/>
    <property type="project" value="InterPro"/>
</dbReference>
<evidence type="ECO:0000256" key="1">
    <source>
        <dbReference type="ARBA" id="ARBA00008668"/>
    </source>
</evidence>
<dbReference type="Gene3D" id="3.40.50.1110">
    <property type="entry name" value="SGNH hydrolase"/>
    <property type="match status" value="1"/>
</dbReference>
<dbReference type="PANTHER" id="PTHR45648:SF24">
    <property type="entry name" value="OS06G0257600 PROTEIN"/>
    <property type="match status" value="1"/>
</dbReference>
<evidence type="ECO:0000256" key="3">
    <source>
        <dbReference type="ARBA" id="ARBA00022963"/>
    </source>
</evidence>
<keyword evidence="5" id="KW-1185">Reference proteome</keyword>
<dbReference type="Pfam" id="PF00657">
    <property type="entry name" value="Lipase_GDSL"/>
    <property type="match status" value="1"/>
</dbReference>
<dbReference type="PANTHER" id="PTHR45648">
    <property type="entry name" value="GDSL LIPASE/ACYLHYDROLASE FAMILY PROTEIN (AFU_ORTHOLOGUE AFUA_4G14700)"/>
    <property type="match status" value="1"/>
</dbReference>
<dbReference type="STRING" id="4536.A0A0E0J129"/>
<name>A0A0E0J129_ORYNI</name>
<sequence>MNAYAVQFNAAAKNLLERLNAKLPSASMSLTDCYSIVMELIEHPQKYGLKLVIMQLCDDRTAFVFWDAYHTSDAANQVIADRLYADMVSAGAVQGSGNATTRLHPRASRCRRRRRAVEPRRATSKALKYIQQIDWPPSAGTKPSPLRYDDE</sequence>
<accession>A0A0E0J129</accession>
<dbReference type="OMA" id="FDTSCCG"/>
<dbReference type="InterPro" id="IPR001087">
    <property type="entry name" value="GDSL"/>
</dbReference>
<dbReference type="AlphaFoldDB" id="A0A0E0J129"/>
<dbReference type="GO" id="GO:0016042">
    <property type="term" value="P:lipid catabolic process"/>
    <property type="evidence" value="ECO:0007669"/>
    <property type="project" value="UniProtKB-KW"/>
</dbReference>
<dbReference type="EnsemblPlants" id="ONIVA11G10550.1">
    <property type="protein sequence ID" value="ONIVA11G10550.1"/>
    <property type="gene ID" value="ONIVA11G10550"/>
</dbReference>
<dbReference type="InterPro" id="IPR036514">
    <property type="entry name" value="SGNH_hydro_sf"/>
</dbReference>
<dbReference type="Proteomes" id="UP000006591">
    <property type="component" value="Chromosome 11"/>
</dbReference>
<proteinExistence type="inferred from homology"/>
<evidence type="ECO:0000313" key="4">
    <source>
        <dbReference type="EnsemblPlants" id="ONIVA11G10550.1"/>
    </source>
</evidence>
<dbReference type="InterPro" id="IPR051058">
    <property type="entry name" value="GDSL_Est/Lipase"/>
</dbReference>
<evidence type="ECO:0000313" key="5">
    <source>
        <dbReference type="Proteomes" id="UP000006591"/>
    </source>
</evidence>
<organism evidence="4">
    <name type="scientific">Oryza nivara</name>
    <name type="common">Indian wild rice</name>
    <name type="synonym">Oryza sativa f. spontanea</name>
    <dbReference type="NCBI Taxonomy" id="4536"/>
    <lineage>
        <taxon>Eukaryota</taxon>
        <taxon>Viridiplantae</taxon>
        <taxon>Streptophyta</taxon>
        <taxon>Embryophyta</taxon>
        <taxon>Tracheophyta</taxon>
        <taxon>Spermatophyta</taxon>
        <taxon>Magnoliopsida</taxon>
        <taxon>Liliopsida</taxon>
        <taxon>Poales</taxon>
        <taxon>Poaceae</taxon>
        <taxon>BOP clade</taxon>
        <taxon>Oryzoideae</taxon>
        <taxon>Oryzeae</taxon>
        <taxon>Oryzinae</taxon>
        <taxon>Oryza</taxon>
    </lineage>
</organism>
<dbReference type="Gramene" id="ONIVA11G10550.1">
    <property type="protein sequence ID" value="ONIVA11G10550.1"/>
    <property type="gene ID" value="ONIVA11G10550"/>
</dbReference>
<keyword evidence="2" id="KW-0378">Hydrolase</keyword>
<keyword evidence="3" id="KW-0442">Lipid degradation</keyword>
<protein>
    <submittedName>
        <fullName evidence="4">Uncharacterized protein</fullName>
    </submittedName>
</protein>
<reference evidence="4" key="2">
    <citation type="submission" date="2018-04" db="EMBL/GenBank/DDBJ databases">
        <title>OnivRS2 (Oryza nivara Reference Sequence Version 2).</title>
        <authorList>
            <person name="Zhang J."/>
            <person name="Kudrna D."/>
            <person name="Lee S."/>
            <person name="Talag J."/>
            <person name="Rajasekar S."/>
            <person name="Welchert J."/>
            <person name="Hsing Y.-I."/>
            <person name="Wing R.A."/>
        </authorList>
    </citation>
    <scope>NUCLEOTIDE SEQUENCE [LARGE SCALE GENOMIC DNA]</scope>
    <source>
        <strain evidence="4">SL10</strain>
    </source>
</reference>
<dbReference type="HOGENOM" id="CLU_145696_0_0_1"/>
<reference evidence="4" key="1">
    <citation type="submission" date="2015-04" db="UniProtKB">
        <authorList>
            <consortium name="EnsemblPlants"/>
        </authorList>
    </citation>
    <scope>IDENTIFICATION</scope>
    <source>
        <strain evidence="4">SL10</strain>
    </source>
</reference>
<keyword evidence="3" id="KW-0443">Lipid metabolism</keyword>
<comment type="similarity">
    <text evidence="1">Belongs to the 'GDSL' lipolytic enzyme family.</text>
</comment>
<evidence type="ECO:0000256" key="2">
    <source>
        <dbReference type="ARBA" id="ARBA00022801"/>
    </source>
</evidence>